<dbReference type="GO" id="GO:0003677">
    <property type="term" value="F:DNA binding"/>
    <property type="evidence" value="ECO:0007669"/>
    <property type="project" value="UniProtKB-KW"/>
</dbReference>
<proteinExistence type="predicted"/>
<keyword evidence="1" id="KW-0238">DNA-binding</keyword>
<dbReference type="AlphaFoldDB" id="A0A382EKB6"/>
<dbReference type="PROSITE" id="PS50943">
    <property type="entry name" value="HTH_CROC1"/>
    <property type="match status" value="1"/>
</dbReference>
<evidence type="ECO:0000313" key="3">
    <source>
        <dbReference type="EMBL" id="SVB50343.1"/>
    </source>
</evidence>
<protein>
    <recommendedName>
        <fullName evidence="2">HTH cro/C1-type domain-containing protein</fullName>
    </recommendedName>
</protein>
<name>A0A382EKB6_9ZZZZ</name>
<gene>
    <name evidence="3" type="ORF">METZ01_LOCUS203197</name>
</gene>
<evidence type="ECO:0000256" key="1">
    <source>
        <dbReference type="ARBA" id="ARBA00023125"/>
    </source>
</evidence>
<dbReference type="InterPro" id="IPR001387">
    <property type="entry name" value="Cro/C1-type_HTH"/>
</dbReference>
<dbReference type="SUPFAM" id="SSF47413">
    <property type="entry name" value="lambda repressor-like DNA-binding domains"/>
    <property type="match status" value="1"/>
</dbReference>
<accession>A0A382EKB6</accession>
<feature type="domain" description="HTH cro/C1-type" evidence="2">
    <location>
        <begin position="10"/>
        <end position="64"/>
    </location>
</feature>
<organism evidence="3">
    <name type="scientific">marine metagenome</name>
    <dbReference type="NCBI Taxonomy" id="408172"/>
    <lineage>
        <taxon>unclassified sequences</taxon>
        <taxon>metagenomes</taxon>
        <taxon>ecological metagenomes</taxon>
    </lineage>
</organism>
<dbReference type="PANTHER" id="PTHR46558">
    <property type="entry name" value="TRACRIPTIONAL REGULATORY PROTEIN-RELATED-RELATED"/>
    <property type="match status" value="1"/>
</dbReference>
<dbReference type="Gene3D" id="1.10.260.40">
    <property type="entry name" value="lambda repressor-like DNA-binding domains"/>
    <property type="match status" value="1"/>
</dbReference>
<dbReference type="SMART" id="SM00530">
    <property type="entry name" value="HTH_XRE"/>
    <property type="match status" value="1"/>
</dbReference>
<dbReference type="PANTHER" id="PTHR46558:SF11">
    <property type="entry name" value="HTH-TYPE TRANSCRIPTIONAL REGULATOR XRE"/>
    <property type="match status" value="1"/>
</dbReference>
<dbReference type="CDD" id="cd00093">
    <property type="entry name" value="HTH_XRE"/>
    <property type="match status" value="1"/>
</dbReference>
<reference evidence="3" key="1">
    <citation type="submission" date="2018-05" db="EMBL/GenBank/DDBJ databases">
        <authorList>
            <person name="Lanie J.A."/>
            <person name="Ng W.-L."/>
            <person name="Kazmierczak K.M."/>
            <person name="Andrzejewski T.M."/>
            <person name="Davidsen T.M."/>
            <person name="Wayne K.J."/>
            <person name="Tettelin H."/>
            <person name="Glass J.I."/>
            <person name="Rusch D."/>
            <person name="Podicherti R."/>
            <person name="Tsui H.-C.T."/>
            <person name="Winkler M.E."/>
        </authorList>
    </citation>
    <scope>NUCLEOTIDE SEQUENCE</scope>
</reference>
<sequence>MSKILLGKLIRKLRKQKGLSLRQLAEKISVSFVNIAHIENGRVATSEEVIKELAEALDYDVDKLLARADSINEDVKNIIKKLPNAVPEFLRTAKNLTEKDWKDLTEQIKKRKR</sequence>
<evidence type="ECO:0000259" key="2">
    <source>
        <dbReference type="PROSITE" id="PS50943"/>
    </source>
</evidence>
<dbReference type="InterPro" id="IPR010982">
    <property type="entry name" value="Lambda_DNA-bd_dom_sf"/>
</dbReference>
<dbReference type="Pfam" id="PF01381">
    <property type="entry name" value="HTH_3"/>
    <property type="match status" value="1"/>
</dbReference>
<dbReference type="EMBL" id="UINC01044634">
    <property type="protein sequence ID" value="SVB50343.1"/>
    <property type="molecule type" value="Genomic_DNA"/>
</dbReference>